<comment type="caution">
    <text evidence="3">The sequence shown here is derived from an EMBL/GenBank/DDBJ whole genome shotgun (WGS) entry which is preliminary data.</text>
</comment>
<feature type="compositionally biased region" description="Basic residues" evidence="1">
    <location>
        <begin position="1"/>
        <end position="12"/>
    </location>
</feature>
<keyword evidence="2" id="KW-1133">Transmembrane helix</keyword>
<name>A0AAD2K850_9AGAR</name>
<gene>
    <name evidence="3" type="ORF">MYCIT1_LOCUS37118</name>
</gene>
<keyword evidence="2" id="KW-0472">Membrane</keyword>
<keyword evidence="4" id="KW-1185">Reference proteome</keyword>
<keyword evidence="2" id="KW-0812">Transmembrane</keyword>
<protein>
    <submittedName>
        <fullName evidence="3">Uncharacterized protein</fullName>
    </submittedName>
</protein>
<accession>A0AAD2K850</accession>
<sequence length="142" mass="16063">MNRRSSRWHLHGSQHSAPAADGWEPTGIRGSKRNDVLIQMVLYCWICVFMRADLVALFTVAGFLSSAGTLMKRWVLRPWSWADCCGYIAEQSGRNNQGKKLTTAVKYAFISVSQNALKSVICRTDERRPDNHRPDHADRSIG</sequence>
<proteinExistence type="predicted"/>
<evidence type="ECO:0000256" key="2">
    <source>
        <dbReference type="SAM" id="Phobius"/>
    </source>
</evidence>
<feature type="transmembrane region" description="Helical" evidence="2">
    <location>
        <begin position="40"/>
        <end position="64"/>
    </location>
</feature>
<reference evidence="3" key="1">
    <citation type="submission" date="2023-11" db="EMBL/GenBank/DDBJ databases">
        <authorList>
            <person name="De Vega J J."/>
            <person name="De Vega J J."/>
        </authorList>
    </citation>
    <scope>NUCLEOTIDE SEQUENCE</scope>
</reference>
<feature type="region of interest" description="Disordered" evidence="1">
    <location>
        <begin position="1"/>
        <end position="25"/>
    </location>
</feature>
<dbReference type="EMBL" id="CAVNYO010000478">
    <property type="protein sequence ID" value="CAK5284097.1"/>
    <property type="molecule type" value="Genomic_DNA"/>
</dbReference>
<dbReference type="Proteomes" id="UP001295794">
    <property type="component" value="Unassembled WGS sequence"/>
</dbReference>
<evidence type="ECO:0000313" key="3">
    <source>
        <dbReference type="EMBL" id="CAK5284097.1"/>
    </source>
</evidence>
<evidence type="ECO:0000256" key="1">
    <source>
        <dbReference type="SAM" id="MobiDB-lite"/>
    </source>
</evidence>
<evidence type="ECO:0000313" key="4">
    <source>
        <dbReference type="Proteomes" id="UP001295794"/>
    </source>
</evidence>
<organism evidence="3 4">
    <name type="scientific">Mycena citricolor</name>
    <dbReference type="NCBI Taxonomy" id="2018698"/>
    <lineage>
        <taxon>Eukaryota</taxon>
        <taxon>Fungi</taxon>
        <taxon>Dikarya</taxon>
        <taxon>Basidiomycota</taxon>
        <taxon>Agaricomycotina</taxon>
        <taxon>Agaricomycetes</taxon>
        <taxon>Agaricomycetidae</taxon>
        <taxon>Agaricales</taxon>
        <taxon>Marasmiineae</taxon>
        <taxon>Mycenaceae</taxon>
        <taxon>Mycena</taxon>
    </lineage>
</organism>
<dbReference type="AlphaFoldDB" id="A0AAD2K850"/>